<dbReference type="GO" id="GO:0030313">
    <property type="term" value="C:cell envelope"/>
    <property type="evidence" value="ECO:0007669"/>
    <property type="project" value="UniProtKB-SubCell"/>
</dbReference>
<accession>A0A2Z4FQI3</accession>
<dbReference type="Pfam" id="PF09375">
    <property type="entry name" value="Peptidase_M75"/>
    <property type="match status" value="1"/>
</dbReference>
<dbReference type="EMBL" id="CP030032">
    <property type="protein sequence ID" value="AWV91213.1"/>
    <property type="molecule type" value="Genomic_DNA"/>
</dbReference>
<gene>
    <name evidence="5" type="ORF">DN745_18525</name>
</gene>
<dbReference type="AlphaFoldDB" id="A0A2Z4FQI3"/>
<evidence type="ECO:0000259" key="4">
    <source>
        <dbReference type="Pfam" id="PF09375"/>
    </source>
</evidence>
<dbReference type="CDD" id="cd14658">
    <property type="entry name" value="Imelysin-like_IrpA"/>
    <property type="match status" value="1"/>
</dbReference>
<feature type="signal peptide" evidence="3">
    <location>
        <begin position="1"/>
        <end position="31"/>
    </location>
</feature>
<feature type="chain" id="PRO_5016406719" evidence="3">
    <location>
        <begin position="32"/>
        <end position="373"/>
    </location>
</feature>
<organism evidence="5 6">
    <name type="scientific">Bradymonas sediminis</name>
    <dbReference type="NCBI Taxonomy" id="1548548"/>
    <lineage>
        <taxon>Bacteria</taxon>
        <taxon>Deltaproteobacteria</taxon>
        <taxon>Bradymonadales</taxon>
        <taxon>Bradymonadaceae</taxon>
        <taxon>Bradymonas</taxon>
    </lineage>
</organism>
<dbReference type="InterPro" id="IPR038352">
    <property type="entry name" value="Imelysin_sf"/>
</dbReference>
<keyword evidence="6" id="KW-1185">Reference proteome</keyword>
<keyword evidence="2 3" id="KW-0732">Signal</keyword>
<reference evidence="5 6" key="1">
    <citation type="submission" date="2018-06" db="EMBL/GenBank/DDBJ databases">
        <title>Lujinxingia sediminis gen. nov. sp. nov., a new facultative anaerobic member of the class Deltaproteobacteria, and proposal of Lujinxingaceae fam. nov.</title>
        <authorList>
            <person name="Guo L.-Y."/>
            <person name="Li C.-M."/>
            <person name="Wang S."/>
            <person name="Du Z.-J."/>
        </authorList>
    </citation>
    <scope>NUCLEOTIDE SEQUENCE [LARGE SCALE GENOMIC DNA]</scope>
    <source>
        <strain evidence="5 6">FA350</strain>
    </source>
</reference>
<dbReference type="InterPro" id="IPR034982">
    <property type="entry name" value="Imelysin-like_IrpA"/>
</dbReference>
<dbReference type="OrthoDB" id="9764688at2"/>
<dbReference type="InterPro" id="IPR018976">
    <property type="entry name" value="Imelysin-like"/>
</dbReference>
<dbReference type="PROSITE" id="PS51257">
    <property type="entry name" value="PROKAR_LIPOPROTEIN"/>
    <property type="match status" value="1"/>
</dbReference>
<evidence type="ECO:0000313" key="5">
    <source>
        <dbReference type="EMBL" id="AWV91213.1"/>
    </source>
</evidence>
<dbReference type="Proteomes" id="UP000249799">
    <property type="component" value="Chromosome"/>
</dbReference>
<feature type="domain" description="Imelysin-like" evidence="4">
    <location>
        <begin position="60"/>
        <end position="364"/>
    </location>
</feature>
<evidence type="ECO:0000256" key="3">
    <source>
        <dbReference type="SAM" id="SignalP"/>
    </source>
</evidence>
<dbReference type="KEGG" id="bsed:DN745_18525"/>
<comment type="subcellular location">
    <subcellularLocation>
        <location evidence="1">Cell envelope</location>
    </subcellularLocation>
</comment>
<proteinExistence type="predicted"/>
<evidence type="ECO:0000256" key="2">
    <source>
        <dbReference type="ARBA" id="ARBA00022729"/>
    </source>
</evidence>
<evidence type="ECO:0000313" key="6">
    <source>
        <dbReference type="Proteomes" id="UP000249799"/>
    </source>
</evidence>
<name>A0A2Z4FQI3_9DELT</name>
<protein>
    <submittedName>
        <fullName evidence="5">Peptidase M75</fullName>
    </submittedName>
</protein>
<sequence>MKKLLLRSCIMKTRNLLTFLIILLTFTFASACGDDTNDAVQSTGFADSQIILDYADEVVVPTYELLDTRAGEMQVAVDALAAAPTDANLTAAKKAWVDMRLPWEQSEGMLFGPVDTNGYDPAMDSWPLNKTDLDGVLAGEATLDQPYVKSLGENLKGFHTIEYLLFGEANDKVAEDLTPRELEYLKATTAEMVRITGLLAKSWTVGVDGNQAYRDVFVTAGEPGNDKFPSQSAAAQQIVAGIVGILQEVGEGKIGGPFEARDTTLVESQFSFNSLQDFTDNLKSVQNSYMGRVPEAGTSGKGLNQYVAAQDAELNARVEAEIEAAIAALGEIPPPFRDAVLSDDAQVRAKIQAAIDAIATLEATFQTDVLELL</sequence>
<dbReference type="Gene3D" id="1.20.1420.20">
    <property type="entry name" value="M75 peptidase, HXXE motif"/>
    <property type="match status" value="1"/>
</dbReference>
<evidence type="ECO:0000256" key="1">
    <source>
        <dbReference type="ARBA" id="ARBA00004196"/>
    </source>
</evidence>